<organism evidence="2 3">
    <name type="scientific">Burkholderia ambifaria MEX-5</name>
    <dbReference type="NCBI Taxonomy" id="396597"/>
    <lineage>
        <taxon>Bacteria</taxon>
        <taxon>Pseudomonadati</taxon>
        <taxon>Pseudomonadota</taxon>
        <taxon>Betaproteobacteria</taxon>
        <taxon>Burkholderiales</taxon>
        <taxon>Burkholderiaceae</taxon>
        <taxon>Burkholderia</taxon>
        <taxon>Burkholderia cepacia complex</taxon>
    </lineage>
</organism>
<reference evidence="2 3" key="1">
    <citation type="submission" date="2008-03" db="EMBL/GenBank/DDBJ databases">
        <title>Sequencing of the draft genome and assembly of Burkholderia ambifaria MEX-5.</title>
        <authorList>
            <consortium name="US DOE Joint Genome Institute (JGI-PGF)"/>
            <person name="Copeland A."/>
            <person name="Lucas S."/>
            <person name="Lapidus A."/>
            <person name="Glavina del Rio T."/>
            <person name="Dalin E."/>
            <person name="Tice H."/>
            <person name="Bruce D."/>
            <person name="Goodwin L."/>
            <person name="Pitluck S."/>
            <person name="Larimer F."/>
            <person name="Land M.L."/>
            <person name="Hauser L."/>
            <person name="Tiedje J."/>
            <person name="Richardson P."/>
        </authorList>
    </citation>
    <scope>NUCLEOTIDE SEQUENCE [LARGE SCALE GENOMIC DNA]</scope>
    <source>
        <strain evidence="2 3">MEX-5</strain>
    </source>
</reference>
<evidence type="ECO:0000256" key="1">
    <source>
        <dbReference type="SAM" id="MobiDB-lite"/>
    </source>
</evidence>
<evidence type="ECO:0000313" key="3">
    <source>
        <dbReference type="Proteomes" id="UP000004814"/>
    </source>
</evidence>
<evidence type="ECO:0000313" key="2">
    <source>
        <dbReference type="EMBL" id="EDT42304.1"/>
    </source>
</evidence>
<accession>B1T2B6</accession>
<dbReference type="AlphaFoldDB" id="B1T2B6"/>
<feature type="region of interest" description="Disordered" evidence="1">
    <location>
        <begin position="1"/>
        <end position="24"/>
    </location>
</feature>
<dbReference type="Proteomes" id="UP000004814">
    <property type="component" value="Unassembled WGS sequence"/>
</dbReference>
<protein>
    <submittedName>
        <fullName evidence="2">Uncharacterized protein</fullName>
    </submittedName>
</protein>
<sequence length="49" mass="5372">MFTSGPRHPRDRTVTPLRRPADTPNAVALLRDALADVLDGENRKGSESN</sequence>
<gene>
    <name evidence="2" type="ORF">BamMEX5DRAFT_1932</name>
</gene>
<dbReference type="RefSeq" id="WP_006757897.1">
    <property type="nucleotide sequence ID" value="NZ_ABLK01000044.1"/>
</dbReference>
<dbReference type="PATRIC" id="fig|396597.7.peg.6300"/>
<name>B1T2B6_9BURK</name>
<proteinExistence type="predicted"/>
<comment type="caution">
    <text evidence="2">The sequence shown here is derived from an EMBL/GenBank/DDBJ whole genome shotgun (WGS) entry which is preliminary data.</text>
</comment>
<dbReference type="EMBL" id="ABLK01000044">
    <property type="protein sequence ID" value="EDT42304.1"/>
    <property type="molecule type" value="Genomic_DNA"/>
</dbReference>